<accession>A0A498HFA0</accession>
<dbReference type="EMBL" id="RDQH01000343">
    <property type="protein sequence ID" value="RXH68994.1"/>
    <property type="molecule type" value="Genomic_DNA"/>
</dbReference>
<gene>
    <name evidence="1" type="ORF">DVH24_031327</name>
</gene>
<reference evidence="1 2" key="1">
    <citation type="submission" date="2018-10" db="EMBL/GenBank/DDBJ databases">
        <title>A high-quality apple genome assembly.</title>
        <authorList>
            <person name="Hu J."/>
        </authorList>
    </citation>
    <scope>NUCLEOTIDE SEQUENCE [LARGE SCALE GENOMIC DNA]</scope>
    <source>
        <strain evidence="2">cv. HFTH1</strain>
        <tissue evidence="1">Young leaf</tissue>
    </source>
</reference>
<dbReference type="Proteomes" id="UP000290289">
    <property type="component" value="Chromosome 17"/>
</dbReference>
<evidence type="ECO:0000313" key="1">
    <source>
        <dbReference type="EMBL" id="RXH68994.1"/>
    </source>
</evidence>
<comment type="caution">
    <text evidence="1">The sequence shown here is derived from an EMBL/GenBank/DDBJ whole genome shotgun (WGS) entry which is preliminary data.</text>
</comment>
<organism evidence="1 2">
    <name type="scientific">Malus domestica</name>
    <name type="common">Apple</name>
    <name type="synonym">Pyrus malus</name>
    <dbReference type="NCBI Taxonomy" id="3750"/>
    <lineage>
        <taxon>Eukaryota</taxon>
        <taxon>Viridiplantae</taxon>
        <taxon>Streptophyta</taxon>
        <taxon>Embryophyta</taxon>
        <taxon>Tracheophyta</taxon>
        <taxon>Spermatophyta</taxon>
        <taxon>Magnoliopsida</taxon>
        <taxon>eudicotyledons</taxon>
        <taxon>Gunneridae</taxon>
        <taxon>Pentapetalae</taxon>
        <taxon>rosids</taxon>
        <taxon>fabids</taxon>
        <taxon>Rosales</taxon>
        <taxon>Rosaceae</taxon>
        <taxon>Amygdaloideae</taxon>
        <taxon>Maleae</taxon>
        <taxon>Malus</taxon>
    </lineage>
</organism>
<keyword evidence="2" id="KW-1185">Reference proteome</keyword>
<name>A0A498HFA0_MALDO</name>
<dbReference type="AlphaFoldDB" id="A0A498HFA0"/>
<sequence>MESNLQTLIESGHEDNEELRTWVYVDTMGPESHNRVREYGHGVTPDMVSYACSSSSTSNSSRRSSKSAMAVLMTQNNELRMRNENDNKQILDLEVKIYYFY</sequence>
<protein>
    <submittedName>
        <fullName evidence="1">Uncharacterized protein</fullName>
    </submittedName>
</protein>
<proteinExistence type="predicted"/>
<evidence type="ECO:0000313" key="2">
    <source>
        <dbReference type="Proteomes" id="UP000290289"/>
    </source>
</evidence>